<dbReference type="Proteomes" id="UP000053424">
    <property type="component" value="Unassembled WGS sequence"/>
</dbReference>
<evidence type="ECO:0000313" key="6">
    <source>
        <dbReference type="Proteomes" id="UP000053424"/>
    </source>
</evidence>
<name>A0A0C2XN89_HEBCY</name>
<evidence type="ECO:0000313" key="5">
    <source>
        <dbReference type="EMBL" id="KIM39113.1"/>
    </source>
</evidence>
<feature type="compositionally biased region" description="Low complexity" evidence="2">
    <location>
        <begin position="359"/>
        <end position="371"/>
    </location>
</feature>
<keyword evidence="6" id="KW-1185">Reference proteome</keyword>
<dbReference type="PANTHER" id="PTHR13275:SF4">
    <property type="entry name" value="VACUOLAR PROTEIN SORTING-ASSOCIATED PROTEIN 72 HOMOLOG"/>
    <property type="match status" value="1"/>
</dbReference>
<dbReference type="OrthoDB" id="78296at2759"/>
<feature type="domain" description="Vps72/YL1 C-terminal" evidence="4">
    <location>
        <begin position="429"/>
        <end position="449"/>
    </location>
</feature>
<dbReference type="EMBL" id="KN831787">
    <property type="protein sequence ID" value="KIM39113.1"/>
    <property type="molecule type" value="Genomic_DNA"/>
</dbReference>
<gene>
    <name evidence="5" type="ORF">M413DRAFT_29672</name>
</gene>
<feature type="compositionally biased region" description="Acidic residues" evidence="2">
    <location>
        <begin position="59"/>
        <end position="78"/>
    </location>
</feature>
<feature type="compositionally biased region" description="Polar residues" evidence="2">
    <location>
        <begin position="105"/>
        <end position="126"/>
    </location>
</feature>
<dbReference type="Pfam" id="PF08265">
    <property type="entry name" value="YL1_C"/>
    <property type="match status" value="1"/>
</dbReference>
<dbReference type="GO" id="GO:0005634">
    <property type="term" value="C:nucleus"/>
    <property type="evidence" value="ECO:0007669"/>
    <property type="project" value="TreeGrafter"/>
</dbReference>
<accession>A0A0C2XN89</accession>
<dbReference type="InterPro" id="IPR013272">
    <property type="entry name" value="Vps72/YL1_C"/>
</dbReference>
<sequence length="498" mass="55492">MDESTEMLATRRSRRSTAGNRMEAVMAEMAVEEENKDMEDDNDFVNDKIEEYIFGSDFESTDEEAEKEAQEAGETEVVNEERKVKKAARSRLEKITAAAHEKNKSTFNPDIQISTNTSAKPKPKPSTSLQVIIDAESGNVVAQHRKGIDGKKRTSQRKHTVLNTSATVTRLKQSAAKRASQPKKAKVESRNYTQGELIALALDTEEGNIVEHRDYLKNEAEKRKRARVIRTAVSGPLIRWISRKEEVKVVVPPPPPPPPSVVPQAPVPSIYRSIYGPPGSLFTPTTYSYSSGNAVVTTLASTSASDTQFKITTPATAAQKTPYSPFQHYLDTASSPFPTWPPTTTRQSYYPNVSQPSAQQQTPVTPSVQPQAANVTPSAPPEPQYRLETVAKNYVVHELAQQKGTPKPTWTDTMQSMFGDHVKWDQIKAHYLDPRSGVPYADSHAYKVLTGLLRHEYVWNAALGCYLDRGEPPPEVLEREKQMVESPTDDDMNIDDEH</sequence>
<proteinExistence type="inferred from homology"/>
<dbReference type="InterPro" id="IPR046757">
    <property type="entry name" value="YL1_N"/>
</dbReference>
<dbReference type="Pfam" id="PF05764">
    <property type="entry name" value="YL1"/>
    <property type="match status" value="1"/>
</dbReference>
<dbReference type="HOGENOM" id="CLU_029477_0_0_1"/>
<reference evidence="5 6" key="1">
    <citation type="submission" date="2014-04" db="EMBL/GenBank/DDBJ databases">
        <authorList>
            <consortium name="DOE Joint Genome Institute"/>
            <person name="Kuo A."/>
            <person name="Gay G."/>
            <person name="Dore J."/>
            <person name="Kohler A."/>
            <person name="Nagy L.G."/>
            <person name="Floudas D."/>
            <person name="Copeland A."/>
            <person name="Barry K.W."/>
            <person name="Cichocki N."/>
            <person name="Veneault-Fourrey C."/>
            <person name="LaButti K."/>
            <person name="Lindquist E.A."/>
            <person name="Lipzen A."/>
            <person name="Lundell T."/>
            <person name="Morin E."/>
            <person name="Murat C."/>
            <person name="Sun H."/>
            <person name="Tunlid A."/>
            <person name="Henrissat B."/>
            <person name="Grigoriev I.V."/>
            <person name="Hibbett D.S."/>
            <person name="Martin F."/>
            <person name="Nordberg H.P."/>
            <person name="Cantor M.N."/>
            <person name="Hua S.X."/>
        </authorList>
    </citation>
    <scope>NUCLEOTIDE SEQUENCE [LARGE SCALE GENOMIC DNA]</scope>
    <source>
        <strain evidence="6">h7</strain>
    </source>
</reference>
<feature type="region of interest" description="Disordered" evidence="2">
    <location>
        <begin position="1"/>
        <end position="20"/>
    </location>
</feature>
<feature type="region of interest" description="Disordered" evidence="2">
    <location>
        <begin position="55"/>
        <end position="84"/>
    </location>
</feature>
<feature type="compositionally biased region" description="Polar residues" evidence="2">
    <location>
        <begin position="346"/>
        <end position="358"/>
    </location>
</feature>
<dbReference type="PANTHER" id="PTHR13275">
    <property type="entry name" value="YL-1 PROTEIN TRANSCRIPTION FACTOR-LIKE 1"/>
    <property type="match status" value="1"/>
</dbReference>
<protein>
    <submittedName>
        <fullName evidence="5">Uncharacterized protein</fullName>
    </submittedName>
</protein>
<dbReference type="STRING" id="686832.A0A0C2XN89"/>
<feature type="region of interest" description="Disordered" evidence="2">
    <location>
        <begin position="337"/>
        <end position="383"/>
    </location>
</feature>
<feature type="region of interest" description="Disordered" evidence="2">
    <location>
        <begin position="97"/>
        <end position="126"/>
    </location>
</feature>
<comment type="similarity">
    <text evidence="1">Belongs to the VPS72/YL1 family.</text>
</comment>
<feature type="compositionally biased region" description="Basic and acidic residues" evidence="2">
    <location>
        <begin position="473"/>
        <end position="483"/>
    </location>
</feature>
<evidence type="ECO:0000256" key="2">
    <source>
        <dbReference type="SAM" id="MobiDB-lite"/>
    </source>
</evidence>
<feature type="region of interest" description="Disordered" evidence="2">
    <location>
        <begin position="473"/>
        <end position="498"/>
    </location>
</feature>
<organism evidence="5 6">
    <name type="scientific">Hebeloma cylindrosporum</name>
    <dbReference type="NCBI Taxonomy" id="76867"/>
    <lineage>
        <taxon>Eukaryota</taxon>
        <taxon>Fungi</taxon>
        <taxon>Dikarya</taxon>
        <taxon>Basidiomycota</taxon>
        <taxon>Agaricomycotina</taxon>
        <taxon>Agaricomycetes</taxon>
        <taxon>Agaricomycetidae</taxon>
        <taxon>Agaricales</taxon>
        <taxon>Agaricineae</taxon>
        <taxon>Hymenogastraceae</taxon>
        <taxon>Hebeloma</taxon>
    </lineage>
</organism>
<evidence type="ECO:0000256" key="1">
    <source>
        <dbReference type="ARBA" id="ARBA00006832"/>
    </source>
</evidence>
<feature type="domain" description="Vps72/YL1 N-terminal" evidence="3">
    <location>
        <begin position="12"/>
        <end position="242"/>
    </location>
</feature>
<dbReference type="AlphaFoldDB" id="A0A0C2XN89"/>
<evidence type="ECO:0000259" key="3">
    <source>
        <dbReference type="Pfam" id="PF05764"/>
    </source>
</evidence>
<reference evidence="6" key="2">
    <citation type="submission" date="2015-01" db="EMBL/GenBank/DDBJ databases">
        <title>Evolutionary Origins and Diversification of the Mycorrhizal Mutualists.</title>
        <authorList>
            <consortium name="DOE Joint Genome Institute"/>
            <consortium name="Mycorrhizal Genomics Consortium"/>
            <person name="Kohler A."/>
            <person name="Kuo A."/>
            <person name="Nagy L.G."/>
            <person name="Floudas D."/>
            <person name="Copeland A."/>
            <person name="Barry K.W."/>
            <person name="Cichocki N."/>
            <person name="Veneault-Fourrey C."/>
            <person name="LaButti K."/>
            <person name="Lindquist E.A."/>
            <person name="Lipzen A."/>
            <person name="Lundell T."/>
            <person name="Morin E."/>
            <person name="Murat C."/>
            <person name="Riley R."/>
            <person name="Ohm R."/>
            <person name="Sun H."/>
            <person name="Tunlid A."/>
            <person name="Henrissat B."/>
            <person name="Grigoriev I.V."/>
            <person name="Hibbett D.S."/>
            <person name="Martin F."/>
        </authorList>
    </citation>
    <scope>NUCLEOTIDE SEQUENCE [LARGE SCALE GENOMIC DNA]</scope>
    <source>
        <strain evidence="6">h7</strain>
    </source>
</reference>
<evidence type="ECO:0000259" key="4">
    <source>
        <dbReference type="Pfam" id="PF08265"/>
    </source>
</evidence>
<feature type="compositionally biased region" description="Acidic residues" evidence="2">
    <location>
        <begin position="487"/>
        <end position="498"/>
    </location>
</feature>